<dbReference type="Gene3D" id="1.10.260.40">
    <property type="entry name" value="lambda repressor-like DNA-binding domains"/>
    <property type="match status" value="1"/>
</dbReference>
<dbReference type="SMART" id="SM00354">
    <property type="entry name" value="HTH_LACI"/>
    <property type="match status" value="1"/>
</dbReference>
<dbReference type="Gene3D" id="3.40.50.2300">
    <property type="match status" value="2"/>
</dbReference>
<sequence>MYNGNEIHDKPMIRFIFGKYSNEVNMVTIKDVAQKAGVNPSTVSRVLKDNRSISMKTKEKVRKAMADLGYVPNVAAQILASGLTHNIGLVFPPITTSDRLSEPFFMEILSTITNEAKESHFTVSIATGISLDDLIEQVKLMHLQKRVDGFIILYSDQDDPVKKYLMTNNLPFVIVGAPQGDTNKTTYIDNDNQLMAKTAVEHLYQKGHHNILFITDDLLSEVTSERYLGYLKGCFKRSLKTKPMLLFDRKDPVSVEILMETISSFKATALVVVGDVLAIRMVQLLSFYDIKVPDDMSIITFNNSNYAKLIHPYLTTFDINVENLGKMSFKQLLDIINSNEQNLSQTIFVPFSLKQRESVRDISP</sequence>
<protein>
    <submittedName>
        <fullName evidence="6">Transcriptional regulator, LacI family</fullName>
    </submittedName>
</protein>
<evidence type="ECO:0000256" key="2">
    <source>
        <dbReference type="ARBA" id="ARBA00023125"/>
    </source>
</evidence>
<gene>
    <name evidence="6" type="primary">malR</name>
    <name evidence="6" type="ordered locus">MGAS9429_Spy1103</name>
</gene>
<dbReference type="PROSITE" id="PS50932">
    <property type="entry name" value="HTH_LACI_2"/>
    <property type="match status" value="1"/>
</dbReference>
<dbReference type="InterPro" id="IPR028082">
    <property type="entry name" value="Peripla_BP_I"/>
</dbReference>
<evidence type="ECO:0000259" key="5">
    <source>
        <dbReference type="PROSITE" id="PS50943"/>
    </source>
</evidence>
<dbReference type="InterPro" id="IPR046335">
    <property type="entry name" value="LacI/GalR-like_sensor"/>
</dbReference>
<dbReference type="InterPro" id="IPR010982">
    <property type="entry name" value="Lambda_DNA-bd_dom_sf"/>
</dbReference>
<keyword evidence="2" id="KW-0238">DNA-binding</keyword>
<evidence type="ECO:0000256" key="1">
    <source>
        <dbReference type="ARBA" id="ARBA00023015"/>
    </source>
</evidence>
<evidence type="ECO:0000313" key="6">
    <source>
        <dbReference type="EMBL" id="ABF32290.1"/>
    </source>
</evidence>
<name>Q1JLC9_STRPC</name>
<organism evidence="6 7">
    <name type="scientific">Streptococcus pyogenes serotype M12 (strain MGAS9429)</name>
    <dbReference type="NCBI Taxonomy" id="370551"/>
    <lineage>
        <taxon>Bacteria</taxon>
        <taxon>Bacillati</taxon>
        <taxon>Bacillota</taxon>
        <taxon>Bacilli</taxon>
        <taxon>Lactobacillales</taxon>
        <taxon>Streptococcaceae</taxon>
        <taxon>Streptococcus</taxon>
    </lineage>
</organism>
<evidence type="ECO:0000313" key="7">
    <source>
        <dbReference type="Proteomes" id="UP000002433"/>
    </source>
</evidence>
<dbReference type="GO" id="GO:0003700">
    <property type="term" value="F:DNA-binding transcription factor activity"/>
    <property type="evidence" value="ECO:0007669"/>
    <property type="project" value="TreeGrafter"/>
</dbReference>
<keyword evidence="1" id="KW-0805">Transcription regulation</keyword>
<proteinExistence type="predicted"/>
<accession>Q1JLC9</accession>
<dbReference type="GO" id="GO:0000976">
    <property type="term" value="F:transcription cis-regulatory region binding"/>
    <property type="evidence" value="ECO:0007669"/>
    <property type="project" value="TreeGrafter"/>
</dbReference>
<dbReference type="AlphaFoldDB" id="Q1JLC9"/>
<dbReference type="KEGG" id="spk:MGAS9429_Spy1103"/>
<feature type="domain" description="HTH lacI-type" evidence="4">
    <location>
        <begin position="27"/>
        <end position="81"/>
    </location>
</feature>
<dbReference type="InterPro" id="IPR001387">
    <property type="entry name" value="Cro/C1-type_HTH"/>
</dbReference>
<feature type="domain" description="HTH cro/C1-type" evidence="5">
    <location>
        <begin position="28"/>
        <end position="71"/>
    </location>
</feature>
<dbReference type="Pfam" id="PF00356">
    <property type="entry name" value="LacI"/>
    <property type="match status" value="1"/>
</dbReference>
<dbReference type="InterPro" id="IPR000843">
    <property type="entry name" value="HTH_LacI"/>
</dbReference>
<dbReference type="CDD" id="cd01392">
    <property type="entry name" value="HTH_LacI"/>
    <property type="match status" value="1"/>
</dbReference>
<dbReference type="HOGENOM" id="CLU_037628_6_2_9"/>
<evidence type="ECO:0000256" key="3">
    <source>
        <dbReference type="ARBA" id="ARBA00023163"/>
    </source>
</evidence>
<dbReference type="PRINTS" id="PR00036">
    <property type="entry name" value="HTHLACI"/>
</dbReference>
<dbReference type="SUPFAM" id="SSF53822">
    <property type="entry name" value="Periplasmic binding protein-like I"/>
    <property type="match status" value="1"/>
</dbReference>
<dbReference type="Pfam" id="PF13377">
    <property type="entry name" value="Peripla_BP_3"/>
    <property type="match status" value="1"/>
</dbReference>
<dbReference type="PANTHER" id="PTHR30146">
    <property type="entry name" value="LACI-RELATED TRANSCRIPTIONAL REPRESSOR"/>
    <property type="match status" value="1"/>
</dbReference>
<dbReference type="PANTHER" id="PTHR30146:SF109">
    <property type="entry name" value="HTH-TYPE TRANSCRIPTIONAL REGULATOR GALS"/>
    <property type="match status" value="1"/>
</dbReference>
<dbReference type="PROSITE" id="PS50943">
    <property type="entry name" value="HTH_CROC1"/>
    <property type="match status" value="1"/>
</dbReference>
<dbReference type="Proteomes" id="UP000002433">
    <property type="component" value="Chromosome"/>
</dbReference>
<dbReference type="SUPFAM" id="SSF47413">
    <property type="entry name" value="lambda repressor-like DNA-binding domains"/>
    <property type="match status" value="1"/>
</dbReference>
<keyword evidence="3" id="KW-0804">Transcription</keyword>
<reference evidence="6 7" key="1">
    <citation type="journal article" date="2006" name="Proc. Natl. Acad. Sci. U.S.A.">
        <title>Molecular genetic anatomy of inter- and intraserotype variation in the human bacterial pathogen group A Streptococcus.</title>
        <authorList>
            <person name="Beres S.B."/>
            <person name="Richter E.W."/>
            <person name="Nagiec M.J."/>
            <person name="Sumby P."/>
            <person name="Porcella S.F."/>
            <person name="DeLeo F.R."/>
            <person name="Musser J.M."/>
        </authorList>
    </citation>
    <scope>NUCLEOTIDE SEQUENCE [LARGE SCALE GENOMIC DNA]</scope>
    <source>
        <strain evidence="6 7">MGAS9429</strain>
    </source>
</reference>
<dbReference type="EMBL" id="CP000259">
    <property type="protein sequence ID" value="ABF32290.1"/>
    <property type="molecule type" value="Genomic_DNA"/>
</dbReference>
<evidence type="ECO:0000259" key="4">
    <source>
        <dbReference type="PROSITE" id="PS50932"/>
    </source>
</evidence>